<sequence length="277" mass="32539">LLIHELSETEIFWRDHYDWLKEHGYQLRPRYQPNWVPSWRSDPTKLSMDYEDNLIPKDGKPVILRRPDPPSVSQEIQIGRIVSSAQQCSDLRNHCVPIDETLLVSDTEEPRNHYFSDAKDTNIMMDWSPFTIPNDGPHLLRPGYGGDRTVPEFSRNEQCDPFKVDVYCLGNLIRTKFLTGDRFSVAKGNLEFLQGLISDMTHDDPSKRPNMEQVVSRFDEIRKGLSSRKLRSRIFNKDEHFIQQCLIFPFHWLRQASYVARRLPAIPRYTARDVHKE</sequence>
<dbReference type="InterPro" id="IPR011009">
    <property type="entry name" value="Kinase-like_dom_sf"/>
</dbReference>
<keyword evidence="2" id="KW-1185">Reference proteome</keyword>
<evidence type="ECO:0000313" key="2">
    <source>
        <dbReference type="Proteomes" id="UP000799118"/>
    </source>
</evidence>
<dbReference type="SUPFAM" id="SSF56112">
    <property type="entry name" value="Protein kinase-like (PK-like)"/>
    <property type="match status" value="1"/>
</dbReference>
<evidence type="ECO:0000313" key="1">
    <source>
        <dbReference type="EMBL" id="KAE9392784.1"/>
    </source>
</evidence>
<name>A0A6A4H610_9AGAR</name>
<accession>A0A6A4H610</accession>
<dbReference type="OrthoDB" id="5987198at2759"/>
<dbReference type="Gene3D" id="1.10.510.10">
    <property type="entry name" value="Transferase(Phosphotransferase) domain 1"/>
    <property type="match status" value="1"/>
</dbReference>
<evidence type="ECO:0008006" key="3">
    <source>
        <dbReference type="Google" id="ProtNLM"/>
    </source>
</evidence>
<dbReference type="Proteomes" id="UP000799118">
    <property type="component" value="Unassembled WGS sequence"/>
</dbReference>
<reference evidence="1" key="1">
    <citation type="journal article" date="2019" name="Environ. Microbiol.">
        <title>Fungal ecological strategies reflected in gene transcription - a case study of two litter decomposers.</title>
        <authorList>
            <person name="Barbi F."/>
            <person name="Kohler A."/>
            <person name="Barry K."/>
            <person name="Baskaran P."/>
            <person name="Daum C."/>
            <person name="Fauchery L."/>
            <person name="Ihrmark K."/>
            <person name="Kuo A."/>
            <person name="LaButti K."/>
            <person name="Lipzen A."/>
            <person name="Morin E."/>
            <person name="Grigoriev I.V."/>
            <person name="Henrissat B."/>
            <person name="Lindahl B."/>
            <person name="Martin F."/>
        </authorList>
    </citation>
    <scope>NUCLEOTIDE SEQUENCE</scope>
    <source>
        <strain evidence="1">JB14</strain>
    </source>
</reference>
<dbReference type="EMBL" id="ML769588">
    <property type="protein sequence ID" value="KAE9392784.1"/>
    <property type="molecule type" value="Genomic_DNA"/>
</dbReference>
<gene>
    <name evidence="1" type="ORF">BT96DRAFT_924531</name>
</gene>
<dbReference type="AlphaFoldDB" id="A0A6A4H610"/>
<proteinExistence type="predicted"/>
<organism evidence="1 2">
    <name type="scientific">Gymnopus androsaceus JB14</name>
    <dbReference type="NCBI Taxonomy" id="1447944"/>
    <lineage>
        <taxon>Eukaryota</taxon>
        <taxon>Fungi</taxon>
        <taxon>Dikarya</taxon>
        <taxon>Basidiomycota</taxon>
        <taxon>Agaricomycotina</taxon>
        <taxon>Agaricomycetes</taxon>
        <taxon>Agaricomycetidae</taxon>
        <taxon>Agaricales</taxon>
        <taxon>Marasmiineae</taxon>
        <taxon>Omphalotaceae</taxon>
        <taxon>Gymnopus</taxon>
    </lineage>
</organism>
<protein>
    <recommendedName>
        <fullName evidence="3">Protein kinase domain-containing protein</fullName>
    </recommendedName>
</protein>
<feature type="non-terminal residue" evidence="1">
    <location>
        <position position="1"/>
    </location>
</feature>